<dbReference type="RefSeq" id="WP_058031764.1">
    <property type="nucleotide sequence ID" value="NZ_CP013188.1"/>
</dbReference>
<evidence type="ECO:0000313" key="2">
    <source>
        <dbReference type="Proteomes" id="UP000061457"/>
    </source>
</evidence>
<dbReference type="OrthoDB" id="2468056at2"/>
<dbReference type="AlphaFoldDB" id="A0A0S2K6I0"/>
<dbReference type="PATRIC" id="fig|161398.10.peg.3523"/>
<gene>
    <name evidence="1" type="ORF">PP2015_3457</name>
</gene>
<reference evidence="1 2" key="1">
    <citation type="submission" date="2015-11" db="EMBL/GenBank/DDBJ databases">
        <authorList>
            <person name="Zhang Y."/>
            <person name="Guo Z."/>
        </authorList>
    </citation>
    <scope>NUCLEOTIDE SEQUENCE [LARGE SCALE GENOMIC DNA]</scope>
    <source>
        <strain evidence="1 2">KCTC 12086</strain>
    </source>
</reference>
<dbReference type="PROSITE" id="PS51257">
    <property type="entry name" value="PROKAR_LIPOPROTEIN"/>
    <property type="match status" value="1"/>
</dbReference>
<name>A0A0S2K6I0_9GAMM</name>
<dbReference type="Proteomes" id="UP000061457">
    <property type="component" value="Chromosome II"/>
</dbReference>
<dbReference type="EMBL" id="CP013188">
    <property type="protein sequence ID" value="ALO43932.1"/>
    <property type="molecule type" value="Genomic_DNA"/>
</dbReference>
<accession>A0A0S2K6I0</accession>
<dbReference type="STRING" id="161398.PP2015_3457"/>
<organism evidence="1 2">
    <name type="scientific">Pseudoalteromonas phenolica</name>
    <dbReference type="NCBI Taxonomy" id="161398"/>
    <lineage>
        <taxon>Bacteria</taxon>
        <taxon>Pseudomonadati</taxon>
        <taxon>Pseudomonadota</taxon>
        <taxon>Gammaproteobacteria</taxon>
        <taxon>Alteromonadales</taxon>
        <taxon>Pseudoalteromonadaceae</taxon>
        <taxon>Pseudoalteromonas</taxon>
    </lineage>
</organism>
<protein>
    <submittedName>
        <fullName evidence="1">Putative lipoprotein</fullName>
    </submittedName>
</protein>
<sequence length="236" mass="24164">MLKTLLPLSAAILLSGCIVHVKSGPGSAPKYFDNQQLTLSATNLKFLETEAGAGNLSIVGSDSATDITVDAEIFAYSADDFTLTLENKGSRAELVARASNSNSWQVNSPGPKINLTITVPSNIGLIIDDGSGSIDIKQVNGDIEIDDGSGSIEISGGKHIEIEDGSGSITVNNAQGDLKVDDGSGDIYANQVLGTVTIDDGSGSISVNGAGALVIEDSGSGGLQIKNIKGKVEIDE</sequence>
<keyword evidence="1" id="KW-0449">Lipoprotein</keyword>
<keyword evidence="2" id="KW-1185">Reference proteome</keyword>
<evidence type="ECO:0000313" key="1">
    <source>
        <dbReference type="EMBL" id="ALO43932.1"/>
    </source>
</evidence>
<dbReference type="KEGG" id="pphe:PP2015_3457"/>
<proteinExistence type="predicted"/>